<evidence type="ECO:0000313" key="2">
    <source>
        <dbReference type="EMBL" id="MCP2258690.1"/>
    </source>
</evidence>
<comment type="caution">
    <text evidence="2">The sequence shown here is derived from an EMBL/GenBank/DDBJ whole genome shotgun (WGS) entry which is preliminary data.</text>
</comment>
<protein>
    <submittedName>
        <fullName evidence="2">Uncharacterized protein</fullName>
    </submittedName>
</protein>
<sequence>MLRDILDDHHAAPGPGLDPGLKLAPAPELEPPPDLGGWLRRRDQGHRRPPTAPPTGVDTTRATGVDTTRATGVDSTRAPADPSGAEHTAESALRIARAVLVAVVEVADGRRGPAQLDRLLAPAAREALDDFPRPNTRTGHRLQSVRAGSPRPGVIEASGSVWCGTRVRALAARIEIDPTGPRCTELRLL</sequence>
<evidence type="ECO:0000256" key="1">
    <source>
        <dbReference type="SAM" id="MobiDB-lite"/>
    </source>
</evidence>
<dbReference type="Proteomes" id="UP001205311">
    <property type="component" value="Unassembled WGS sequence"/>
</dbReference>
<accession>A0ABT1HT36</accession>
<dbReference type="InterPro" id="IPR045596">
    <property type="entry name" value="DUF6459"/>
</dbReference>
<dbReference type="RefSeq" id="WP_253669604.1">
    <property type="nucleotide sequence ID" value="NZ_JAMTCP010000010.1"/>
</dbReference>
<feature type="compositionally biased region" description="Polar residues" evidence="1">
    <location>
        <begin position="57"/>
        <end position="74"/>
    </location>
</feature>
<evidence type="ECO:0000313" key="3">
    <source>
        <dbReference type="Proteomes" id="UP001205311"/>
    </source>
</evidence>
<proteinExistence type="predicted"/>
<gene>
    <name evidence="2" type="ORF">LX15_002388</name>
</gene>
<reference evidence="2 3" key="1">
    <citation type="submission" date="2022-06" db="EMBL/GenBank/DDBJ databases">
        <title>Genomic Encyclopedia of Archaeal and Bacterial Type Strains, Phase II (KMG-II): from individual species to whole genera.</title>
        <authorList>
            <person name="Goeker M."/>
        </authorList>
    </citation>
    <scope>NUCLEOTIDE SEQUENCE [LARGE SCALE GENOMIC DNA]</scope>
    <source>
        <strain evidence="2 3">DSM 40477</strain>
    </source>
</reference>
<name>A0ABT1HT36_STRSD</name>
<dbReference type="Pfam" id="PF20060">
    <property type="entry name" value="DUF6459"/>
    <property type="match status" value="1"/>
</dbReference>
<feature type="region of interest" description="Disordered" evidence="1">
    <location>
        <begin position="1"/>
        <end position="89"/>
    </location>
</feature>
<dbReference type="EMBL" id="JAMTCP010000010">
    <property type="protein sequence ID" value="MCP2258690.1"/>
    <property type="molecule type" value="Genomic_DNA"/>
</dbReference>
<feature type="region of interest" description="Disordered" evidence="1">
    <location>
        <begin position="129"/>
        <end position="151"/>
    </location>
</feature>
<keyword evidence="3" id="KW-1185">Reference proteome</keyword>
<feature type="compositionally biased region" description="Basic and acidic residues" evidence="1">
    <location>
        <begin position="1"/>
        <end position="11"/>
    </location>
</feature>
<organism evidence="2 3">
    <name type="scientific">Streptoalloteichus tenebrarius (strain ATCC 17920 / DSM 40477 / JCM 4838 / CBS 697.72 / NBRC 16177 / NCIMB 11028 / NRRL B-12390 / A12253. 1 / ISP 5477)</name>
    <name type="common">Streptomyces tenebrarius</name>
    <dbReference type="NCBI Taxonomy" id="1933"/>
    <lineage>
        <taxon>Bacteria</taxon>
        <taxon>Bacillati</taxon>
        <taxon>Actinomycetota</taxon>
        <taxon>Actinomycetes</taxon>
        <taxon>Pseudonocardiales</taxon>
        <taxon>Pseudonocardiaceae</taxon>
        <taxon>Streptoalloteichus</taxon>
    </lineage>
</organism>